<dbReference type="GO" id="GO:0032259">
    <property type="term" value="P:methylation"/>
    <property type="evidence" value="ECO:0007669"/>
    <property type="project" value="UniProtKB-KW"/>
</dbReference>
<dbReference type="GO" id="GO:0008168">
    <property type="term" value="F:methyltransferase activity"/>
    <property type="evidence" value="ECO:0007669"/>
    <property type="project" value="UniProtKB-KW"/>
</dbReference>
<dbReference type="Gene3D" id="3.40.50.150">
    <property type="entry name" value="Vaccinia Virus protein VP39"/>
    <property type="match status" value="1"/>
</dbReference>
<organism evidence="1 2">
    <name type="scientific">Pseudomonas putida</name>
    <name type="common">Arthrobacter siderocapsulatus</name>
    <dbReference type="NCBI Taxonomy" id="303"/>
    <lineage>
        <taxon>Bacteria</taxon>
        <taxon>Pseudomonadati</taxon>
        <taxon>Pseudomonadota</taxon>
        <taxon>Gammaproteobacteria</taxon>
        <taxon>Pseudomonadales</taxon>
        <taxon>Pseudomonadaceae</taxon>
        <taxon>Pseudomonas</taxon>
    </lineage>
</organism>
<reference evidence="1 2" key="1">
    <citation type="submission" date="2020-04" db="EMBL/GenBank/DDBJ databases">
        <title>Molecular characterization of pseudomonads from Agaricus bisporus reveal novel blotch 2 pathogens in Western Europe.</title>
        <authorList>
            <person name="Taparia T."/>
            <person name="Krijger M."/>
            <person name="Haynes E."/>
            <person name="Elpinstone J.G."/>
            <person name="Noble R."/>
            <person name="Van Der Wolf J."/>
        </authorList>
    </citation>
    <scope>NUCLEOTIDE SEQUENCE [LARGE SCALE GENOMIC DNA]</scope>
    <source>
        <strain evidence="1 2">P7765</strain>
    </source>
</reference>
<dbReference type="Proteomes" id="UP000542695">
    <property type="component" value="Unassembled WGS sequence"/>
</dbReference>
<accession>A0A7Y8D598</accession>
<dbReference type="RefSeq" id="WP_177011347.1">
    <property type="nucleotide sequence ID" value="NZ_JACARV010000129.1"/>
</dbReference>
<comment type="caution">
    <text evidence="1">The sequence shown here is derived from an EMBL/GenBank/DDBJ whole genome shotgun (WGS) entry which is preliminary data.</text>
</comment>
<evidence type="ECO:0000313" key="1">
    <source>
        <dbReference type="EMBL" id="NWC84186.1"/>
    </source>
</evidence>
<protein>
    <submittedName>
        <fullName evidence="1">Methyltransferase FkbM</fullName>
    </submittedName>
</protein>
<gene>
    <name evidence="1" type="ORF">HX798_28460</name>
</gene>
<evidence type="ECO:0000313" key="2">
    <source>
        <dbReference type="Proteomes" id="UP000542695"/>
    </source>
</evidence>
<dbReference type="EMBL" id="JACARV010000129">
    <property type="protein sequence ID" value="NWC84186.1"/>
    <property type="molecule type" value="Genomic_DNA"/>
</dbReference>
<dbReference type="Gene3D" id="1.25.40.10">
    <property type="entry name" value="Tetratricopeptide repeat domain"/>
    <property type="match status" value="1"/>
</dbReference>
<dbReference type="AlphaFoldDB" id="A0A7Y8D598"/>
<name>A0A7Y8D598_PSEPU</name>
<dbReference type="InterPro" id="IPR011990">
    <property type="entry name" value="TPR-like_helical_dom_sf"/>
</dbReference>
<dbReference type="SUPFAM" id="SSF48452">
    <property type="entry name" value="TPR-like"/>
    <property type="match status" value="1"/>
</dbReference>
<dbReference type="InterPro" id="IPR029063">
    <property type="entry name" value="SAM-dependent_MTases_sf"/>
</dbReference>
<proteinExistence type="predicted"/>
<sequence length="472" mass="52125">MGLPMFTAIANWLRLRKAPPAEQPPAAEAVVVEDADEGLNAQLVPYDENLLERSRTQWQFGDWQSLAELQRETLQHHPDRAKLALLTAGAHQQLGNMAAARQFTRLAQDWGCSKKLISQVLIAGVHNTLGRATALAGRSQQALGHFQNAVKIAAPDADVRLLVQARVREELGQLGLPALETQQKPGISALRPTGEKRAVQQLSEDSQKQHAALSGQIRQQNAEMIKVRQSLERTVKSEMLNAAQQLEAFMGVQNFLNHGERLPGMHGWPISPDFALYLVELIDGNNYDLILEFGSGTSTVIIAKTLKRLVRQTPGKRATLQVAFEHLEQYYAQTLNALIQAHANEEVDLVLAPLAPYQAPNGTTYSYYDCKSKLTELAVTTKSYESAIKLLVIVDGPPGSTGTHARYPAVPIVLQHFQSAMVDVVLDDYKRADEKEVAQMWLEEMTKLHPNAKLITRKMGKDACLISTISAS</sequence>
<keyword evidence="1" id="KW-0489">Methyltransferase</keyword>
<keyword evidence="1" id="KW-0808">Transferase</keyword>